<comment type="caution">
    <text evidence="2">The sequence shown here is derived from an EMBL/GenBank/DDBJ whole genome shotgun (WGS) entry which is preliminary data.</text>
</comment>
<dbReference type="Proteomes" id="UP000618943">
    <property type="component" value="Unassembled WGS sequence"/>
</dbReference>
<evidence type="ECO:0000313" key="3">
    <source>
        <dbReference type="Proteomes" id="UP000618943"/>
    </source>
</evidence>
<accession>A0ABS1HAW9</accession>
<protein>
    <submittedName>
        <fullName evidence="2">DUF4901 domain-containing protein</fullName>
    </submittedName>
</protein>
<organism evidence="2 3">
    <name type="scientific">Viridibacillus soli</name>
    <dbReference type="NCBI Taxonomy" id="2798301"/>
    <lineage>
        <taxon>Bacteria</taxon>
        <taxon>Bacillati</taxon>
        <taxon>Bacillota</taxon>
        <taxon>Bacilli</taxon>
        <taxon>Bacillales</taxon>
        <taxon>Caryophanaceae</taxon>
        <taxon>Viridibacillus</taxon>
    </lineage>
</organism>
<keyword evidence="3" id="KW-1185">Reference proteome</keyword>
<dbReference type="RefSeq" id="WP_200749998.1">
    <property type="nucleotide sequence ID" value="NZ_JAEOAH010000033.1"/>
</dbReference>
<feature type="domain" description="YcdB/YcdC repeated" evidence="1">
    <location>
        <begin position="3"/>
        <end position="148"/>
    </location>
</feature>
<feature type="domain" description="YcdB/YcdC repeated" evidence="1">
    <location>
        <begin position="251"/>
        <end position="391"/>
    </location>
</feature>
<dbReference type="EMBL" id="JAEOAH010000033">
    <property type="protein sequence ID" value="MBK3496543.1"/>
    <property type="molecule type" value="Genomic_DNA"/>
</dbReference>
<gene>
    <name evidence="2" type="ORF">JFL43_17105</name>
</gene>
<reference evidence="2 3" key="1">
    <citation type="submission" date="2020-12" db="EMBL/GenBank/DDBJ databases">
        <title>YIM B01967 draft genome.</title>
        <authorList>
            <person name="Yan X."/>
        </authorList>
    </citation>
    <scope>NUCLEOTIDE SEQUENCE [LARGE SCALE GENOMIC DNA]</scope>
    <source>
        <strain evidence="2 3">YIM B01967</strain>
    </source>
</reference>
<dbReference type="InterPro" id="IPR032599">
    <property type="entry name" value="YcdB/YcdC_rep_domain"/>
</dbReference>
<evidence type="ECO:0000313" key="2">
    <source>
        <dbReference type="EMBL" id="MBK3496543.1"/>
    </source>
</evidence>
<name>A0ABS1HAW9_9BACL</name>
<dbReference type="Pfam" id="PF16244">
    <property type="entry name" value="DUF4901"/>
    <property type="match status" value="2"/>
</dbReference>
<evidence type="ECO:0000259" key="1">
    <source>
        <dbReference type="Pfam" id="PF16244"/>
    </source>
</evidence>
<proteinExistence type="predicted"/>
<sequence length="470" mass="54256">MLNEQLKQKAQAIGGIPTEYELEIEDYRENEADSRATFLWKDPHDEDNGIWIELDGDGHLTDLTKDTSSKSKEDSLPNEHLQELALQFVLDHYPNALEQFTLEEMKERQDDKLQFTYSQNELELFLPHTGFFVDITKSGEIVRFRYDGVAEKIIHPEKIIHKDEARSTLLNELVMKTTIAVLSDEVYEAGDNLPHLMFEPNLRSHQLLADGKAPEIKREEEISSQLIPLPKPTKAAAKDVDAFIGLDRSIFQQIREQDMGNSIGTVWRIAEEEPKLSDHSIDGFFKQRNDNTIKIRTDKESGQLKGAFSFLERKGALQLSLNECEDIALQFLYKLYPQADQFFRMKSETEEDETNAWFHFELYHGGIDFRYGFTCITINRTTGQINHYLGPDIQPELIAALPSEPTVSEEKAKELFTSLFNVELQWQKKYTDDSEGYYQLVYIPVYPSLEGDFAFIEAEDGRIIVKKDLY</sequence>